<reference evidence="2 3" key="1">
    <citation type="submission" date="2020-08" db="EMBL/GenBank/DDBJ databases">
        <title>Genome sequence of Rhizobiales bacterium strain IZ6.</title>
        <authorList>
            <person name="Nakai R."/>
            <person name="Naganuma T."/>
        </authorList>
    </citation>
    <scope>NUCLEOTIDE SEQUENCE [LARGE SCALE GENOMIC DNA]</scope>
    <source>
        <strain evidence="2 3">IZ6</strain>
    </source>
</reference>
<evidence type="ECO:0000313" key="3">
    <source>
        <dbReference type="Proteomes" id="UP000515317"/>
    </source>
</evidence>
<organism evidence="2 3">
    <name type="scientific">Terrihabitans soli</name>
    <dbReference type="NCBI Taxonomy" id="708113"/>
    <lineage>
        <taxon>Bacteria</taxon>
        <taxon>Pseudomonadati</taxon>
        <taxon>Pseudomonadota</taxon>
        <taxon>Alphaproteobacteria</taxon>
        <taxon>Hyphomicrobiales</taxon>
        <taxon>Terrihabitans</taxon>
    </lineage>
</organism>
<dbReference type="Proteomes" id="UP000515317">
    <property type="component" value="Chromosome"/>
</dbReference>
<dbReference type="AlphaFoldDB" id="A0A6S6QR93"/>
<evidence type="ECO:0000313" key="2">
    <source>
        <dbReference type="EMBL" id="BCJ89400.1"/>
    </source>
</evidence>
<gene>
    <name evidence="2" type="ORF">IZ6_01350</name>
</gene>
<feature type="domain" description="DUF2293" evidence="1">
    <location>
        <begin position="9"/>
        <end position="88"/>
    </location>
</feature>
<dbReference type="EMBL" id="AP023361">
    <property type="protein sequence ID" value="BCJ89400.1"/>
    <property type="molecule type" value="Genomic_DNA"/>
</dbReference>
<name>A0A6S6QR93_9HYPH</name>
<protein>
    <recommendedName>
        <fullName evidence="1">DUF2293 domain-containing protein</fullName>
    </recommendedName>
</protein>
<proteinExistence type="predicted"/>
<accession>A0A6S6QR93</accession>
<evidence type="ECO:0000259" key="1">
    <source>
        <dbReference type="Pfam" id="PF10056"/>
    </source>
</evidence>
<dbReference type="KEGG" id="tso:IZ6_01350"/>
<dbReference type="Pfam" id="PF10056">
    <property type="entry name" value="DUF2293"/>
    <property type="match status" value="1"/>
</dbReference>
<keyword evidence="3" id="KW-1185">Reference proteome</keyword>
<sequence>MRREDLATALRYLAPHIPEFEFEAVIDHAMMSPTLSRSVPETALWLSLTAYIRHNFTDYDALLDDNYDVESARHFVLDAMNDKLAEWGVKRRISDKE</sequence>
<dbReference type="InterPro" id="IPR018744">
    <property type="entry name" value="DUF2293"/>
</dbReference>
<dbReference type="RefSeq" id="WP_222876115.1">
    <property type="nucleotide sequence ID" value="NZ_AP023361.1"/>
</dbReference>